<organism evidence="8 9">
    <name type="scientific">Limulus polyphemus</name>
    <name type="common">Atlantic horseshoe crab</name>
    <dbReference type="NCBI Taxonomy" id="6850"/>
    <lineage>
        <taxon>Eukaryota</taxon>
        <taxon>Metazoa</taxon>
        <taxon>Ecdysozoa</taxon>
        <taxon>Arthropoda</taxon>
        <taxon>Chelicerata</taxon>
        <taxon>Merostomata</taxon>
        <taxon>Xiphosura</taxon>
        <taxon>Limulidae</taxon>
        <taxon>Limulus</taxon>
    </lineage>
</organism>
<evidence type="ECO:0000256" key="6">
    <source>
        <dbReference type="SAM" id="MobiDB-lite"/>
    </source>
</evidence>
<dbReference type="RefSeq" id="XP_013784885.1">
    <property type="nucleotide sequence ID" value="XM_013929431.2"/>
</dbReference>
<keyword evidence="2" id="KW-0762">Sugar transport</keyword>
<sequence length="369" mass="41328">MSETELQRAPTGHENRIPDSFSLVPKNAENSLKLDQESKEDLPVLRGVSLQRKTEGVFVKQLLVVLLLTVDVGKSVFSYALLYHNGDRYPIPQTEMVTAVEALKFLTVTIIHLVMTKSISNLRPSLIFMFPSLIYAITSNIFLYALTFITPAVWIVLIQSKVVFTLIIYRLVFRKIVTSSQWVAAVLFILAIAISQIRSLTMEGTPAPLMAILLSFVNSILASVVSVYTEVLFKNDSRSFWEQQIQLYCFGTVLNLIYVLLTGNLRAVASSFVSWSNITKSLLVLTVVTTAAQGITMAVVMRQLDNVVKFYTAALANIMTAIASACLFPDKFVLDITFIFSLLILIFAIYLYENKNFNLFCPEATDNEQ</sequence>
<feature type="transmembrane region" description="Helical" evidence="7">
    <location>
        <begin position="209"/>
        <end position="233"/>
    </location>
</feature>
<feature type="transmembrane region" description="Helical" evidence="7">
    <location>
        <begin position="179"/>
        <end position="197"/>
    </location>
</feature>
<comment type="subcellular location">
    <subcellularLocation>
        <location evidence="1">Membrane</location>
        <topology evidence="1">Multi-pass membrane protein</topology>
    </subcellularLocation>
</comment>
<feature type="transmembrane region" description="Helical" evidence="7">
    <location>
        <begin position="332"/>
        <end position="352"/>
    </location>
</feature>
<gene>
    <name evidence="9" type="primary">LOC106468977</name>
</gene>
<name>A0ABM1BMA8_LIMPO</name>
<dbReference type="Proteomes" id="UP000694941">
    <property type="component" value="Unplaced"/>
</dbReference>
<keyword evidence="5 7" id="KW-0472">Membrane</keyword>
<feature type="transmembrane region" description="Helical" evidence="7">
    <location>
        <begin position="281"/>
        <end position="301"/>
    </location>
</feature>
<feature type="transmembrane region" description="Helical" evidence="7">
    <location>
        <begin position="126"/>
        <end position="146"/>
    </location>
</feature>
<protein>
    <submittedName>
        <fullName evidence="9">CMP-sialic acid transporter 1-like</fullName>
    </submittedName>
</protein>
<evidence type="ECO:0000256" key="1">
    <source>
        <dbReference type="ARBA" id="ARBA00004141"/>
    </source>
</evidence>
<dbReference type="GeneID" id="106468977"/>
<keyword evidence="3 7" id="KW-0812">Transmembrane</keyword>
<evidence type="ECO:0000256" key="4">
    <source>
        <dbReference type="ARBA" id="ARBA00022989"/>
    </source>
</evidence>
<evidence type="ECO:0000256" key="2">
    <source>
        <dbReference type="ARBA" id="ARBA00022597"/>
    </source>
</evidence>
<reference evidence="9" key="1">
    <citation type="submission" date="2025-08" db="UniProtKB">
        <authorList>
            <consortium name="RefSeq"/>
        </authorList>
    </citation>
    <scope>IDENTIFICATION</scope>
    <source>
        <tissue evidence="9">Muscle</tissue>
    </source>
</reference>
<feature type="transmembrane region" description="Helical" evidence="7">
    <location>
        <begin position="62"/>
        <end position="84"/>
    </location>
</feature>
<feature type="region of interest" description="Disordered" evidence="6">
    <location>
        <begin position="1"/>
        <end position="20"/>
    </location>
</feature>
<dbReference type="InterPro" id="IPR007271">
    <property type="entry name" value="Nuc_sug_transpt"/>
</dbReference>
<feature type="transmembrane region" description="Helical" evidence="7">
    <location>
        <begin position="152"/>
        <end position="172"/>
    </location>
</feature>
<feature type="transmembrane region" description="Helical" evidence="7">
    <location>
        <begin position="308"/>
        <end position="326"/>
    </location>
</feature>
<dbReference type="PANTHER" id="PTHR10231">
    <property type="entry name" value="NUCLEOTIDE-SUGAR TRANSMEMBRANE TRANSPORTER"/>
    <property type="match status" value="1"/>
</dbReference>
<feature type="transmembrane region" description="Helical" evidence="7">
    <location>
        <begin position="245"/>
        <end position="261"/>
    </location>
</feature>
<evidence type="ECO:0000313" key="9">
    <source>
        <dbReference type="RefSeq" id="XP_013784885.1"/>
    </source>
</evidence>
<evidence type="ECO:0000256" key="5">
    <source>
        <dbReference type="ARBA" id="ARBA00023136"/>
    </source>
</evidence>
<feature type="transmembrane region" description="Helical" evidence="7">
    <location>
        <begin position="96"/>
        <end position="114"/>
    </location>
</feature>
<keyword evidence="4 7" id="KW-1133">Transmembrane helix</keyword>
<accession>A0ABM1BMA8</accession>
<evidence type="ECO:0000256" key="7">
    <source>
        <dbReference type="SAM" id="Phobius"/>
    </source>
</evidence>
<evidence type="ECO:0000256" key="3">
    <source>
        <dbReference type="ARBA" id="ARBA00022692"/>
    </source>
</evidence>
<proteinExistence type="predicted"/>
<dbReference type="Pfam" id="PF04142">
    <property type="entry name" value="Nuc_sug_transp"/>
    <property type="match status" value="1"/>
</dbReference>
<evidence type="ECO:0000313" key="8">
    <source>
        <dbReference type="Proteomes" id="UP000694941"/>
    </source>
</evidence>
<keyword evidence="2" id="KW-0813">Transport</keyword>
<keyword evidence="8" id="KW-1185">Reference proteome</keyword>